<evidence type="ECO:0000313" key="1">
    <source>
        <dbReference type="EMBL" id="CAG8685639.1"/>
    </source>
</evidence>
<dbReference type="Proteomes" id="UP000789860">
    <property type="component" value="Unassembled WGS sequence"/>
</dbReference>
<keyword evidence="2" id="KW-1185">Reference proteome</keyword>
<evidence type="ECO:0000313" key="2">
    <source>
        <dbReference type="Proteomes" id="UP000789860"/>
    </source>
</evidence>
<gene>
    <name evidence="1" type="ORF">SCALOS_LOCUS9896</name>
</gene>
<sequence>LISQTTLKNFVSQDEDIENSQKFSEIDEISNENSNIKIQRSVDSSEDSNNKSLSEDSQNNDHQKRKRTKKVVSRPEDLVINEFIKLGIRDKY</sequence>
<proteinExistence type="predicted"/>
<dbReference type="EMBL" id="CAJVPM010033540">
    <property type="protein sequence ID" value="CAG8685639.1"/>
    <property type="molecule type" value="Genomic_DNA"/>
</dbReference>
<feature type="non-terminal residue" evidence="1">
    <location>
        <position position="92"/>
    </location>
</feature>
<reference evidence="1" key="1">
    <citation type="submission" date="2021-06" db="EMBL/GenBank/DDBJ databases">
        <authorList>
            <person name="Kallberg Y."/>
            <person name="Tangrot J."/>
            <person name="Rosling A."/>
        </authorList>
    </citation>
    <scope>NUCLEOTIDE SEQUENCE</scope>
    <source>
        <strain evidence="1">AU212A</strain>
    </source>
</reference>
<organism evidence="1 2">
    <name type="scientific">Scutellospora calospora</name>
    <dbReference type="NCBI Taxonomy" id="85575"/>
    <lineage>
        <taxon>Eukaryota</taxon>
        <taxon>Fungi</taxon>
        <taxon>Fungi incertae sedis</taxon>
        <taxon>Mucoromycota</taxon>
        <taxon>Glomeromycotina</taxon>
        <taxon>Glomeromycetes</taxon>
        <taxon>Diversisporales</taxon>
        <taxon>Gigasporaceae</taxon>
        <taxon>Scutellospora</taxon>
    </lineage>
</organism>
<feature type="non-terminal residue" evidence="1">
    <location>
        <position position="1"/>
    </location>
</feature>
<name>A0ACA9P1U5_9GLOM</name>
<comment type="caution">
    <text evidence="1">The sequence shown here is derived from an EMBL/GenBank/DDBJ whole genome shotgun (WGS) entry which is preliminary data.</text>
</comment>
<accession>A0ACA9P1U5</accession>
<protein>
    <submittedName>
        <fullName evidence="1">776_t:CDS:1</fullName>
    </submittedName>
</protein>